<name>A0A183BEH9_9TREM</name>
<evidence type="ECO:0000313" key="3">
    <source>
        <dbReference type="WBParaSite" id="ECPE_0001765901-mRNA-1"/>
    </source>
</evidence>
<accession>A0A183BEH9</accession>
<reference evidence="3" key="1">
    <citation type="submission" date="2016-06" db="UniProtKB">
        <authorList>
            <consortium name="WormBaseParasite"/>
        </authorList>
    </citation>
    <scope>IDENTIFICATION</scope>
</reference>
<sequence length="84" mass="9416">MTSLDVSKGFERQDLASVLVDKRKWQGCILPEGENSMHYRSTERAGLSVLSIRVQRIRVSSQLGKYVYFSCGDGSPQLSTVTNF</sequence>
<proteinExistence type="predicted"/>
<evidence type="ECO:0000313" key="2">
    <source>
        <dbReference type="Proteomes" id="UP000272942"/>
    </source>
</evidence>
<protein>
    <submittedName>
        <fullName evidence="3">SH2 domain-containing protein</fullName>
    </submittedName>
</protein>
<reference evidence="1 2" key="2">
    <citation type="submission" date="2018-11" db="EMBL/GenBank/DDBJ databases">
        <authorList>
            <consortium name="Pathogen Informatics"/>
        </authorList>
    </citation>
    <scope>NUCLEOTIDE SEQUENCE [LARGE SCALE GENOMIC DNA]</scope>
    <source>
        <strain evidence="1 2">Egypt</strain>
    </source>
</reference>
<organism evidence="3">
    <name type="scientific">Echinostoma caproni</name>
    <dbReference type="NCBI Taxonomy" id="27848"/>
    <lineage>
        <taxon>Eukaryota</taxon>
        <taxon>Metazoa</taxon>
        <taxon>Spiralia</taxon>
        <taxon>Lophotrochozoa</taxon>
        <taxon>Platyhelminthes</taxon>
        <taxon>Trematoda</taxon>
        <taxon>Digenea</taxon>
        <taxon>Plagiorchiida</taxon>
        <taxon>Echinostomata</taxon>
        <taxon>Echinostomatoidea</taxon>
        <taxon>Echinostomatidae</taxon>
        <taxon>Echinostoma</taxon>
    </lineage>
</organism>
<dbReference type="EMBL" id="UZAN01070316">
    <property type="protein sequence ID" value="VDP94915.1"/>
    <property type="molecule type" value="Genomic_DNA"/>
</dbReference>
<evidence type="ECO:0000313" key="1">
    <source>
        <dbReference type="EMBL" id="VDP94915.1"/>
    </source>
</evidence>
<dbReference type="AlphaFoldDB" id="A0A183BEH9"/>
<gene>
    <name evidence="1" type="ORF">ECPE_LOCUS17613</name>
</gene>
<dbReference type="WBParaSite" id="ECPE_0001765901-mRNA-1">
    <property type="protein sequence ID" value="ECPE_0001765901-mRNA-1"/>
    <property type="gene ID" value="ECPE_0001765901"/>
</dbReference>
<dbReference type="Proteomes" id="UP000272942">
    <property type="component" value="Unassembled WGS sequence"/>
</dbReference>
<keyword evidence="2" id="KW-1185">Reference proteome</keyword>